<protein>
    <submittedName>
        <fullName evidence="2">Uncharacterized protein</fullName>
    </submittedName>
</protein>
<proteinExistence type="predicted"/>
<keyword evidence="3" id="KW-1185">Reference proteome</keyword>
<gene>
    <name evidence="2" type="ORF">B0A49_10135</name>
</gene>
<feature type="compositionally biased region" description="Basic and acidic residues" evidence="1">
    <location>
        <begin position="226"/>
        <end position="246"/>
    </location>
</feature>
<comment type="caution">
    <text evidence="2">The sequence shown here is derived from an EMBL/GenBank/DDBJ whole genome shotgun (WGS) entry which is preliminary data.</text>
</comment>
<sequence>MSTALKQPIRTAKDATSFPADSGIEAQLPPSPPLSASQVIDPSQEPSRESSESVSKLLRTFRSLKAGIRTGQPPWDKHRLLREEYKELWERLDEDEDLRAWIDDKLSYIRGSESNIGTVIGLNIEYTPPGKPSKTKLATIFRSEDGNPTQGSLALTLDDFLPSSIKKTISASSDRLLPVSITFEDLISDLIKSEKAMALLHTRTGLSATPPKKWLKRPGTPVEELDTQRERKYQALEETKERKVSQEDSDYSPPAPGTPEPVEAVRPTAVPRRSTRQRRVLEEG</sequence>
<dbReference type="OrthoDB" id="3485856at2759"/>
<accession>A0A4U0WNJ3</accession>
<feature type="region of interest" description="Disordered" evidence="1">
    <location>
        <begin position="1"/>
        <end position="54"/>
    </location>
</feature>
<organism evidence="2 3">
    <name type="scientific">Cryomyces minteri</name>
    <dbReference type="NCBI Taxonomy" id="331657"/>
    <lineage>
        <taxon>Eukaryota</taxon>
        <taxon>Fungi</taxon>
        <taxon>Dikarya</taxon>
        <taxon>Ascomycota</taxon>
        <taxon>Pezizomycotina</taxon>
        <taxon>Dothideomycetes</taxon>
        <taxon>Dothideomycetes incertae sedis</taxon>
        <taxon>Cryomyces</taxon>
    </lineage>
</organism>
<dbReference type="EMBL" id="NAJN01001265">
    <property type="protein sequence ID" value="TKA64437.1"/>
    <property type="molecule type" value="Genomic_DNA"/>
</dbReference>
<evidence type="ECO:0000256" key="1">
    <source>
        <dbReference type="SAM" id="MobiDB-lite"/>
    </source>
</evidence>
<evidence type="ECO:0000313" key="2">
    <source>
        <dbReference type="EMBL" id="TKA64437.1"/>
    </source>
</evidence>
<evidence type="ECO:0000313" key="3">
    <source>
        <dbReference type="Proteomes" id="UP000308768"/>
    </source>
</evidence>
<feature type="region of interest" description="Disordered" evidence="1">
    <location>
        <begin position="208"/>
        <end position="284"/>
    </location>
</feature>
<reference evidence="2 3" key="1">
    <citation type="submission" date="2017-03" db="EMBL/GenBank/DDBJ databases">
        <title>Genomes of endolithic fungi from Antarctica.</title>
        <authorList>
            <person name="Coleine C."/>
            <person name="Masonjones S."/>
            <person name="Stajich J.E."/>
        </authorList>
    </citation>
    <scope>NUCLEOTIDE SEQUENCE [LARGE SCALE GENOMIC DNA]</scope>
    <source>
        <strain evidence="2 3">CCFEE 5187</strain>
    </source>
</reference>
<dbReference type="Proteomes" id="UP000308768">
    <property type="component" value="Unassembled WGS sequence"/>
</dbReference>
<dbReference type="AlphaFoldDB" id="A0A4U0WNJ3"/>
<name>A0A4U0WNJ3_9PEZI</name>